<feature type="transmembrane region" description="Helical" evidence="1">
    <location>
        <begin position="5"/>
        <end position="23"/>
    </location>
</feature>
<dbReference type="KEGG" id="cki:Calkr_1416"/>
<reference evidence="2 3" key="2">
    <citation type="journal article" date="2011" name="J. Bacteriol.">
        <title>Complete genome sequences for the anaerobic, extremely thermophilic plant biomass-degrading bacteria Caldicellulosiruptor hydrothermalis, Caldicellulosiruptor kristjanssonii, Caldicellulosiruptor kronotskyensis, Caldicellulosiruptor owensenis, and Caldicellulosiruptor lactoaceticus.</title>
        <authorList>
            <person name="Blumer-Schuette S.E."/>
            <person name="Ozdemir I."/>
            <person name="Mistry D."/>
            <person name="Lucas S."/>
            <person name="Lapidus A."/>
            <person name="Cheng J.F."/>
            <person name="Goodwin L.A."/>
            <person name="Pitluck S."/>
            <person name="Land M.L."/>
            <person name="Hauser L.J."/>
            <person name="Woyke T."/>
            <person name="Mikhailova N."/>
            <person name="Pati A."/>
            <person name="Kyrpides N.C."/>
            <person name="Ivanova N."/>
            <person name="Detter J.C."/>
            <person name="Walston-Davenport K."/>
            <person name="Han S."/>
            <person name="Adams M.W."/>
            <person name="Kelly R.M."/>
        </authorList>
    </citation>
    <scope>NUCLEOTIDE SEQUENCE [LARGE SCALE GENOMIC DNA]</scope>
    <source>
        <strain evidence="3">ATCC 700853 / DSM 12137 / I77R1B</strain>
    </source>
</reference>
<keyword evidence="1" id="KW-0472">Membrane</keyword>
<accession>E4S8S1</accession>
<organism evidence="2 3">
    <name type="scientific">Caldicellulosiruptor acetigenus (strain ATCC 700853 / DSM 12137 / I77R1B)</name>
    <name type="common">Caldicellulosiruptor kristjanssonii</name>
    <dbReference type="NCBI Taxonomy" id="632335"/>
    <lineage>
        <taxon>Bacteria</taxon>
        <taxon>Bacillati</taxon>
        <taxon>Bacillota</taxon>
        <taxon>Bacillota incertae sedis</taxon>
        <taxon>Caldicellulosiruptorales</taxon>
        <taxon>Caldicellulosiruptoraceae</taxon>
        <taxon>Caldicellulosiruptor</taxon>
    </lineage>
</organism>
<evidence type="ECO:0000313" key="3">
    <source>
        <dbReference type="Proteomes" id="UP000009256"/>
    </source>
</evidence>
<keyword evidence="1" id="KW-1133">Transmembrane helix</keyword>
<dbReference type="Proteomes" id="UP000009256">
    <property type="component" value="Chromosome"/>
</dbReference>
<protein>
    <submittedName>
        <fullName evidence="2">Uncharacterized protein</fullName>
    </submittedName>
</protein>
<gene>
    <name evidence="2" type="ordered locus">Calkr_1416</name>
</gene>
<feature type="transmembrane region" description="Helical" evidence="1">
    <location>
        <begin position="60"/>
        <end position="83"/>
    </location>
</feature>
<proteinExistence type="predicted"/>
<sequence length="120" mass="13696">MVSLSLKLVSLIYLCLCMSLYIYSKRADVLLISVAISFLFICTIYTLAKVVEGILSKQFNIIYFISHYLIVVLLIFSVSFISIYNVTKIIYIVVLLISYPIALLLSFVIAYAYSKKLSRK</sequence>
<dbReference type="STRING" id="632335.Calkr_1416"/>
<keyword evidence="1" id="KW-0812">Transmembrane</keyword>
<dbReference type="HOGENOM" id="CLU_2045355_0_0_9"/>
<name>E4S8S1_CALA7</name>
<dbReference type="OrthoDB" id="1716937at2"/>
<keyword evidence="3" id="KW-1185">Reference proteome</keyword>
<feature type="transmembrane region" description="Helical" evidence="1">
    <location>
        <begin position="29"/>
        <end position="48"/>
    </location>
</feature>
<dbReference type="EMBL" id="CP002326">
    <property type="protein sequence ID" value="ADQ40918.1"/>
    <property type="molecule type" value="Genomic_DNA"/>
</dbReference>
<feature type="transmembrane region" description="Helical" evidence="1">
    <location>
        <begin position="89"/>
        <end position="113"/>
    </location>
</feature>
<reference key="1">
    <citation type="submission" date="2010-11" db="EMBL/GenBank/DDBJ databases">
        <title>Complete sequence of chromosome of Caldicellulosiruptor kristjanssonii 177R1B.</title>
        <authorList>
            <consortium name="US DOE Joint Genome Institute"/>
            <person name="Lucas S."/>
            <person name="Copeland A."/>
            <person name="Lapidus A."/>
            <person name="Cheng J.-F."/>
            <person name="Bruce D."/>
            <person name="Goodwin L."/>
            <person name="Pitluck S."/>
            <person name="Davenport K."/>
            <person name="Detter J.C."/>
            <person name="Han C."/>
            <person name="Tapia R."/>
            <person name="Land M."/>
            <person name="Hauser L."/>
            <person name="Jeffries C."/>
            <person name="Kyrpides N."/>
            <person name="Ivanova N."/>
            <person name="Mikhailova N."/>
            <person name="Blumer-Schuette S.E."/>
            <person name="Kelly R.M."/>
            <person name="Woyke T."/>
        </authorList>
    </citation>
    <scope>NUCLEOTIDE SEQUENCE</scope>
    <source>
        <strain>177R1B</strain>
    </source>
</reference>
<evidence type="ECO:0000256" key="1">
    <source>
        <dbReference type="SAM" id="Phobius"/>
    </source>
</evidence>
<dbReference type="AlphaFoldDB" id="E4S8S1"/>
<evidence type="ECO:0000313" key="2">
    <source>
        <dbReference type="EMBL" id="ADQ40918.1"/>
    </source>
</evidence>